<organism evidence="2">
    <name type="scientific">marine metagenome</name>
    <dbReference type="NCBI Taxonomy" id="408172"/>
    <lineage>
        <taxon>unclassified sequences</taxon>
        <taxon>metagenomes</taxon>
        <taxon>ecological metagenomes</taxon>
    </lineage>
</organism>
<dbReference type="PANTHER" id="PTHR36512:SF3">
    <property type="entry name" value="BLR5678 PROTEIN"/>
    <property type="match status" value="1"/>
</dbReference>
<protein>
    <recommendedName>
        <fullName evidence="3">Aminopeptidase</fullName>
    </recommendedName>
</protein>
<reference evidence="2" key="1">
    <citation type="submission" date="2018-05" db="EMBL/GenBank/DDBJ databases">
        <authorList>
            <person name="Lanie J.A."/>
            <person name="Ng W.-L."/>
            <person name="Kazmierczak K.M."/>
            <person name="Andrzejewski T.M."/>
            <person name="Davidsen T.M."/>
            <person name="Wayne K.J."/>
            <person name="Tettelin H."/>
            <person name="Glass J.I."/>
            <person name="Rusch D."/>
            <person name="Podicherti R."/>
            <person name="Tsui H.-C.T."/>
            <person name="Winkler M.E."/>
        </authorList>
    </citation>
    <scope>NUCLEOTIDE SEQUENCE</scope>
</reference>
<dbReference type="InterPro" id="IPR005321">
    <property type="entry name" value="Peptidase_S58_DmpA"/>
</dbReference>
<gene>
    <name evidence="2" type="ORF">METZ01_LOCUS301298</name>
</gene>
<evidence type="ECO:0008006" key="3">
    <source>
        <dbReference type="Google" id="ProtNLM"/>
    </source>
</evidence>
<feature type="non-terminal residue" evidence="2">
    <location>
        <position position="354"/>
    </location>
</feature>
<dbReference type="Pfam" id="PF03576">
    <property type="entry name" value="Peptidase_S58"/>
    <property type="match status" value="1"/>
</dbReference>
<proteinExistence type="inferred from homology"/>
<sequence length="354" mass="37085">MTKQIRSLGVSLPGKPGPNNAITDVAGVSVGHHTLISGHGQLIEGEGPIRTGVTAIIPSSSDLRSVFAAGYSLNGAGELTGMHWVEESGILTGPICITNTHSVGAVHEAVIQWMNQHNLSSDMSFCLPVIGETYDGFLNDINGFHIKAEHVIKALDSASAGKVSQGNVGGGTGMICHQFKGGIGTSSRQVIIDRTDYTLGVLVQANYGLRSDPAINGVPVGSEITDLMPTMHLGEKGSIIVIIACDAPLLPHQLKRLARRVPMGMAKVGSYAGNLSGDIFIAFSTANTVAGGAPLIDLQMLPNQQIEPLFKATVEATEEAILNALTAAETMTGINGTTVHQLPHDRVRGLMGKY</sequence>
<evidence type="ECO:0000313" key="2">
    <source>
        <dbReference type="EMBL" id="SVC48444.1"/>
    </source>
</evidence>
<dbReference type="EMBL" id="UINC01093765">
    <property type="protein sequence ID" value="SVC48444.1"/>
    <property type="molecule type" value="Genomic_DNA"/>
</dbReference>
<dbReference type="PANTHER" id="PTHR36512">
    <property type="entry name" value="D-AMINOPEPTIDASE"/>
    <property type="match status" value="1"/>
</dbReference>
<dbReference type="InterPro" id="IPR016117">
    <property type="entry name" value="ArgJ-like_dom_sf"/>
</dbReference>
<evidence type="ECO:0000256" key="1">
    <source>
        <dbReference type="ARBA" id="ARBA00007068"/>
    </source>
</evidence>
<comment type="similarity">
    <text evidence="1">Belongs to the peptidase S58 family.</text>
</comment>
<name>A0A382MHK5_9ZZZZ</name>
<dbReference type="SUPFAM" id="SSF56266">
    <property type="entry name" value="DmpA/ArgJ-like"/>
    <property type="match status" value="1"/>
</dbReference>
<accession>A0A382MHK5</accession>
<dbReference type="AlphaFoldDB" id="A0A382MHK5"/>
<dbReference type="Gene3D" id="3.60.70.12">
    <property type="entry name" value="L-amino peptidase D-ALA esterase/amidase"/>
    <property type="match status" value="1"/>
</dbReference>
<dbReference type="GO" id="GO:0004177">
    <property type="term" value="F:aminopeptidase activity"/>
    <property type="evidence" value="ECO:0007669"/>
    <property type="project" value="TreeGrafter"/>
</dbReference>
<dbReference type="CDD" id="cd02253">
    <property type="entry name" value="DmpA"/>
    <property type="match status" value="1"/>
</dbReference>